<dbReference type="AlphaFoldDB" id="A0A1M7RCP5"/>
<dbReference type="EMBL" id="FRCX01000019">
    <property type="protein sequence ID" value="SHN43909.1"/>
    <property type="molecule type" value="Genomic_DNA"/>
</dbReference>
<dbReference type="InterPro" id="IPR014917">
    <property type="entry name" value="DUF1800"/>
</dbReference>
<dbReference type="PANTHER" id="PTHR43737">
    <property type="entry name" value="BLL7424 PROTEIN"/>
    <property type="match status" value="1"/>
</dbReference>
<dbReference type="OrthoDB" id="9772295at2"/>
<protein>
    <submittedName>
        <fullName evidence="2">Uncharacterized conserved protein, DUF1800 family</fullName>
    </submittedName>
</protein>
<name>A0A1M7RCP5_9BURK</name>
<dbReference type="RefSeq" id="WP_072790087.1">
    <property type="nucleotide sequence ID" value="NZ_FRCX01000019.1"/>
</dbReference>
<accession>A0A1M7RCP5</accession>
<keyword evidence="1" id="KW-0732">Signal</keyword>
<keyword evidence="3" id="KW-1185">Reference proteome</keyword>
<dbReference type="PANTHER" id="PTHR43737:SF1">
    <property type="entry name" value="DUF1501 DOMAIN-CONTAINING PROTEIN"/>
    <property type="match status" value="1"/>
</dbReference>
<feature type="chain" id="PRO_5011980373" evidence="1">
    <location>
        <begin position="20"/>
        <end position="582"/>
    </location>
</feature>
<dbReference type="PROSITE" id="PS51257">
    <property type="entry name" value="PROKAR_LIPOPROTEIN"/>
    <property type="match status" value="1"/>
</dbReference>
<evidence type="ECO:0000313" key="2">
    <source>
        <dbReference type="EMBL" id="SHN43909.1"/>
    </source>
</evidence>
<evidence type="ECO:0000313" key="3">
    <source>
        <dbReference type="Proteomes" id="UP000184339"/>
    </source>
</evidence>
<dbReference type="STRING" id="551987.SAMN05192549_11936"/>
<proteinExistence type="predicted"/>
<gene>
    <name evidence="2" type="ORF">SAMN05192549_11936</name>
</gene>
<evidence type="ECO:0000256" key="1">
    <source>
        <dbReference type="SAM" id="SignalP"/>
    </source>
</evidence>
<reference evidence="3" key="1">
    <citation type="submission" date="2016-11" db="EMBL/GenBank/DDBJ databases">
        <authorList>
            <person name="Varghese N."/>
            <person name="Submissions S."/>
        </authorList>
    </citation>
    <scope>NUCLEOTIDE SEQUENCE [LARGE SCALE GENOMIC DNA]</scope>
    <source>
        <strain evidence="3">Sac-22</strain>
    </source>
</reference>
<dbReference type="Proteomes" id="UP000184339">
    <property type="component" value="Unassembled WGS sequence"/>
</dbReference>
<sequence length="582" mass="63456">MKLGNVKLALATASLITLAACGGSNPDAVAPDAASSGTTASRMIMGGATTAATADVSITPAQASRFLAQASFGPTEKSIAEVAAMGQDAWITAQFAKPRVSHLTTLNGLAGTIGGAANLTPNNFLESFWKQAISGDDQLRQRVTYALSQIFVISTQQDAIYTFPRGVANYYDLLAKNAFGNFRDLLQDVATNPMMGLYLSHLRNEKESATRMPDENFAREIMQLMTIGLYELQQDGVMKLANGKPIETYTHDDVMGLAKVFTGWCWNGADKSEARYYGTLRDPFRETMPMQVYAQFHSTSEKRFLGRTIGAGSNAADDMKIALDTLFNHRNVGPFIARRLIERLVTSNPSPSYVSRVAMAFNNNGQGVRGDMQAVIRAILMAPEARWGNVPGLTASPKVREPVIRLANWMRAFNVTSKTGRFLMFNTDNPVVYLAQTPMNSPSVFNFYRPGYVPPNSDLALKNLTAPELQIASEPSVIGYVNFMRYVVTWGTGGASGMPDIVPDYSAERALAYQPEALVDRIKLLVLNGNMSTTLRNQILSALKSISEPNPNNAADVAVFRDSRVSLAIFLAMVSPEYIVQK</sequence>
<feature type="signal peptide" evidence="1">
    <location>
        <begin position="1"/>
        <end position="19"/>
    </location>
</feature>
<organism evidence="2 3">
    <name type="scientific">Duganella sacchari</name>
    <dbReference type="NCBI Taxonomy" id="551987"/>
    <lineage>
        <taxon>Bacteria</taxon>
        <taxon>Pseudomonadati</taxon>
        <taxon>Pseudomonadota</taxon>
        <taxon>Betaproteobacteria</taxon>
        <taxon>Burkholderiales</taxon>
        <taxon>Oxalobacteraceae</taxon>
        <taxon>Telluria group</taxon>
        <taxon>Duganella</taxon>
    </lineage>
</organism>
<dbReference type="Pfam" id="PF08811">
    <property type="entry name" value="DUF1800"/>
    <property type="match status" value="1"/>
</dbReference>